<dbReference type="PROSITE" id="PS51507">
    <property type="entry name" value="IRF_2"/>
    <property type="match status" value="1"/>
</dbReference>
<evidence type="ECO:0000313" key="3">
    <source>
        <dbReference type="EMBL" id="TFJ97161.1"/>
    </source>
</evidence>
<feature type="compositionally biased region" description="Gly residues" evidence="1">
    <location>
        <begin position="9"/>
        <end position="22"/>
    </location>
</feature>
<evidence type="ECO:0000313" key="4">
    <source>
        <dbReference type="Proteomes" id="UP000297703"/>
    </source>
</evidence>
<dbReference type="STRING" id="55544.A0A4D9DLA0"/>
<keyword evidence="3" id="KW-0675">Receptor</keyword>
<sequence>MLEEFTPGGDSGRGLIPGGDGGPDPRRGTTAWSGGWGTHPGTQPSPEDVGGSVACTGVPHSPSPPPRMASGRARSTRKLRQWTVEQVESGRFPGLVWDDPPAKTMFRIPWKHAGKQDFRHDEDAAFFKVHATETLRTR</sequence>
<dbReference type="InterPro" id="IPR036388">
    <property type="entry name" value="WH-like_DNA-bd_sf"/>
</dbReference>
<dbReference type="GO" id="GO:0000978">
    <property type="term" value="F:RNA polymerase II cis-regulatory region sequence-specific DNA binding"/>
    <property type="evidence" value="ECO:0007669"/>
    <property type="project" value="TreeGrafter"/>
</dbReference>
<dbReference type="PANTHER" id="PTHR11949:SF26">
    <property type="entry name" value="INTERFERON REGULATORY FACTOR 9"/>
    <property type="match status" value="1"/>
</dbReference>
<dbReference type="GO" id="GO:0002376">
    <property type="term" value="P:immune system process"/>
    <property type="evidence" value="ECO:0007669"/>
    <property type="project" value="TreeGrafter"/>
</dbReference>
<dbReference type="PANTHER" id="PTHR11949">
    <property type="entry name" value="INTERFERON REGULATORY FACTOR"/>
    <property type="match status" value="1"/>
</dbReference>
<reference evidence="3 4" key="2">
    <citation type="submission" date="2019-04" db="EMBL/GenBank/DDBJ databases">
        <title>The genome sequence of big-headed turtle.</title>
        <authorList>
            <person name="Gong S."/>
        </authorList>
    </citation>
    <scope>NUCLEOTIDE SEQUENCE [LARGE SCALE GENOMIC DNA]</scope>
    <source>
        <strain evidence="3">DO16091913</strain>
        <tissue evidence="3">Muscle</tissue>
    </source>
</reference>
<comment type="caution">
    <text evidence="3">The sequence shown here is derived from an EMBL/GenBank/DDBJ whole genome shotgun (WGS) entry which is preliminary data.</text>
</comment>
<dbReference type="OrthoDB" id="8691508at2759"/>
<evidence type="ECO:0000259" key="2">
    <source>
        <dbReference type="PROSITE" id="PS51507"/>
    </source>
</evidence>
<accession>A0A4D9DLA0</accession>
<dbReference type="GO" id="GO:0000981">
    <property type="term" value="F:DNA-binding transcription factor activity, RNA polymerase II-specific"/>
    <property type="evidence" value="ECO:0007669"/>
    <property type="project" value="TreeGrafter"/>
</dbReference>
<organism evidence="3 4">
    <name type="scientific">Platysternon megacephalum</name>
    <name type="common">big-headed turtle</name>
    <dbReference type="NCBI Taxonomy" id="55544"/>
    <lineage>
        <taxon>Eukaryota</taxon>
        <taxon>Metazoa</taxon>
        <taxon>Chordata</taxon>
        <taxon>Craniata</taxon>
        <taxon>Vertebrata</taxon>
        <taxon>Euteleostomi</taxon>
        <taxon>Archelosauria</taxon>
        <taxon>Testudinata</taxon>
        <taxon>Testudines</taxon>
        <taxon>Cryptodira</taxon>
        <taxon>Durocryptodira</taxon>
        <taxon>Testudinoidea</taxon>
        <taxon>Platysternidae</taxon>
        <taxon>Platysternon</taxon>
    </lineage>
</organism>
<dbReference type="SMART" id="SM00348">
    <property type="entry name" value="IRF"/>
    <property type="match status" value="1"/>
</dbReference>
<dbReference type="AlphaFoldDB" id="A0A4D9DLA0"/>
<proteinExistence type="predicted"/>
<feature type="domain" description="IRF tryptophan pentad repeat" evidence="2">
    <location>
        <begin position="76"/>
        <end position="138"/>
    </location>
</feature>
<dbReference type="EMBL" id="QXTE01000523">
    <property type="protein sequence ID" value="TFJ97161.1"/>
    <property type="molecule type" value="Genomic_DNA"/>
</dbReference>
<evidence type="ECO:0000256" key="1">
    <source>
        <dbReference type="SAM" id="MobiDB-lite"/>
    </source>
</evidence>
<dbReference type="SUPFAM" id="SSF46785">
    <property type="entry name" value="Winged helix' DNA-binding domain"/>
    <property type="match status" value="1"/>
</dbReference>
<name>A0A4D9DLA0_9SAUR</name>
<feature type="region of interest" description="Disordered" evidence="1">
    <location>
        <begin position="1"/>
        <end position="78"/>
    </location>
</feature>
<dbReference type="Gene3D" id="1.10.10.10">
    <property type="entry name" value="Winged helix-like DNA-binding domain superfamily/Winged helix DNA-binding domain"/>
    <property type="match status" value="1"/>
</dbReference>
<protein>
    <submittedName>
        <fullName evidence="3">Chemokine-like receptor 1</fullName>
    </submittedName>
</protein>
<gene>
    <name evidence="3" type="ORF">DR999_PMT21003</name>
</gene>
<dbReference type="Proteomes" id="UP000297703">
    <property type="component" value="Unassembled WGS sequence"/>
</dbReference>
<reference evidence="3 4" key="1">
    <citation type="submission" date="2019-04" db="EMBL/GenBank/DDBJ databases">
        <title>Draft genome of the big-headed turtle Platysternon megacephalum.</title>
        <authorList>
            <person name="Gong S."/>
        </authorList>
    </citation>
    <scope>NUCLEOTIDE SEQUENCE [LARGE SCALE GENOMIC DNA]</scope>
    <source>
        <strain evidence="3">DO16091913</strain>
        <tissue evidence="3">Muscle</tissue>
    </source>
</reference>
<dbReference type="InterPro" id="IPR036390">
    <property type="entry name" value="WH_DNA-bd_sf"/>
</dbReference>
<keyword evidence="4" id="KW-1185">Reference proteome</keyword>
<dbReference type="InterPro" id="IPR001346">
    <property type="entry name" value="Interferon_reg_fact_DNA-bd_dom"/>
</dbReference>
<dbReference type="GO" id="GO:0005634">
    <property type="term" value="C:nucleus"/>
    <property type="evidence" value="ECO:0007669"/>
    <property type="project" value="TreeGrafter"/>
</dbReference>
<dbReference type="Pfam" id="PF00605">
    <property type="entry name" value="IRF"/>
    <property type="match status" value="1"/>
</dbReference>